<evidence type="ECO:0000313" key="3">
    <source>
        <dbReference type="EMBL" id="QIN82174.1"/>
    </source>
</evidence>
<dbReference type="PROSITE" id="PS51257">
    <property type="entry name" value="PROKAR_LIPOPROTEIN"/>
    <property type="match status" value="1"/>
</dbReference>
<keyword evidence="4" id="KW-1185">Reference proteome</keyword>
<proteinExistence type="predicted"/>
<keyword evidence="2" id="KW-0732">Signal</keyword>
<dbReference type="Pfam" id="PF02643">
    <property type="entry name" value="DUF192"/>
    <property type="match status" value="1"/>
</dbReference>
<dbReference type="Proteomes" id="UP000501452">
    <property type="component" value="Chromosome"/>
</dbReference>
<dbReference type="EMBL" id="CP045119">
    <property type="protein sequence ID" value="QIN82174.1"/>
    <property type="molecule type" value="Genomic_DNA"/>
</dbReference>
<name>A0A6G8Q6R0_9ACTN</name>
<gene>
    <name evidence="3" type="ORF">GBA63_05575</name>
</gene>
<evidence type="ECO:0000313" key="4">
    <source>
        <dbReference type="Proteomes" id="UP000501452"/>
    </source>
</evidence>
<evidence type="ECO:0000256" key="1">
    <source>
        <dbReference type="SAM" id="MobiDB-lite"/>
    </source>
</evidence>
<accession>A0A6G8Q6R0</accession>
<dbReference type="KEGG" id="rub:GBA63_05575"/>
<dbReference type="Gene3D" id="2.60.120.1140">
    <property type="entry name" value="Protein of unknown function DUF192"/>
    <property type="match status" value="1"/>
</dbReference>
<feature type="compositionally biased region" description="Polar residues" evidence="1">
    <location>
        <begin position="39"/>
        <end position="54"/>
    </location>
</feature>
<organism evidence="3 4">
    <name type="scientific">Rubrobacter tropicus</name>
    <dbReference type="NCBI Taxonomy" id="2653851"/>
    <lineage>
        <taxon>Bacteria</taxon>
        <taxon>Bacillati</taxon>
        <taxon>Actinomycetota</taxon>
        <taxon>Rubrobacteria</taxon>
        <taxon>Rubrobacterales</taxon>
        <taxon>Rubrobacteraceae</taxon>
        <taxon>Rubrobacter</taxon>
    </lineage>
</organism>
<dbReference type="RefSeq" id="WP_166174248.1">
    <property type="nucleotide sequence ID" value="NZ_CP045119.1"/>
</dbReference>
<feature type="chain" id="PRO_5026086196" evidence="2">
    <location>
        <begin position="25"/>
        <end position="171"/>
    </location>
</feature>
<feature type="signal peptide" evidence="2">
    <location>
        <begin position="1"/>
        <end position="24"/>
    </location>
</feature>
<sequence>MRASKIALVALSLLLAGCGGDSGAQSPGAGSDGEASEPAGQTSGVTSGQETVTIEASGGESVEVRVEIADDEGEMARGLMGRTALAEDAGMLFVYPEERELSFWMKDTLIPLSIAFMDAEGRIVDIQEMKALDDRPPHYTSAEPARYALEANEGFFDERGVNVGDRARLPV</sequence>
<dbReference type="AlphaFoldDB" id="A0A6G8Q6R0"/>
<dbReference type="InterPro" id="IPR003795">
    <property type="entry name" value="DUF192"/>
</dbReference>
<dbReference type="InterPro" id="IPR038695">
    <property type="entry name" value="Saro_0823-like_sf"/>
</dbReference>
<protein>
    <submittedName>
        <fullName evidence="3">DUF192 domain-containing protein</fullName>
    </submittedName>
</protein>
<evidence type="ECO:0000256" key="2">
    <source>
        <dbReference type="SAM" id="SignalP"/>
    </source>
</evidence>
<feature type="region of interest" description="Disordered" evidence="1">
    <location>
        <begin position="22"/>
        <end position="60"/>
    </location>
</feature>
<dbReference type="PANTHER" id="PTHR37953:SF1">
    <property type="entry name" value="UPF0127 PROTEIN MJ1496"/>
    <property type="match status" value="1"/>
</dbReference>
<dbReference type="PANTHER" id="PTHR37953">
    <property type="entry name" value="UPF0127 PROTEIN MJ1496"/>
    <property type="match status" value="1"/>
</dbReference>
<reference evidence="3 4" key="1">
    <citation type="submission" date="2019-10" db="EMBL/GenBank/DDBJ databases">
        <title>Rubrobacter sp nov SCSIO 52090 isolated from a deep-sea sediment in the South China Sea.</title>
        <authorList>
            <person name="Chen R.W."/>
        </authorList>
    </citation>
    <scope>NUCLEOTIDE SEQUENCE [LARGE SCALE GENOMIC DNA]</scope>
    <source>
        <strain evidence="3 4">SCSIO 52909</strain>
    </source>
</reference>